<evidence type="ECO:0000313" key="2">
    <source>
        <dbReference type="EMBL" id="EDB1725126.1"/>
    </source>
</evidence>
<comment type="caution">
    <text evidence="2">The sequence shown here is derived from an EMBL/GenBank/DDBJ whole genome shotgun (WGS) entry which is preliminary data.</text>
</comment>
<evidence type="ECO:0000313" key="1">
    <source>
        <dbReference type="EMBL" id="EDB1725120.1"/>
    </source>
</evidence>
<dbReference type="EMBL" id="AALMOO010000038">
    <property type="protein sequence ID" value="EDB1725120.1"/>
    <property type="molecule type" value="Genomic_DNA"/>
</dbReference>
<dbReference type="AlphaFoldDB" id="A0A626QE86"/>
<accession>A0A626QE86</accession>
<protein>
    <submittedName>
        <fullName evidence="2">Conjugal transfer protein TraW</fullName>
    </submittedName>
</protein>
<sequence>SLLYGAGKEGKAPDLTFTDEQTDAALRYMKNTALRSAGRQLSRGEVKGASGRIYLGMIQQYQALTDAAAQPQMEMIANSKPNPATDAALADARKVPEVESYFQATASNRAKQLNRMSAREFEEFEVGRRYSNPAYQATLTNKNTEDLMREQINIANLNNWLVLKTKQQLEKQNVLLGQILANDAYQTYKPMLAAQLESVNAGVSRK</sequence>
<gene>
    <name evidence="2" type="primary">traW</name>
    <name evidence="1" type="ORF">F9O61_23450</name>
    <name evidence="2" type="ORF">F9O61_23480</name>
</gene>
<dbReference type="InterPro" id="IPR053782">
    <property type="entry name" value="TraW-like"/>
</dbReference>
<proteinExistence type="predicted"/>
<name>A0A626QE86_SALET</name>
<dbReference type="NCBIfam" id="NF033888">
    <property type="entry name" value="conj_TraW"/>
    <property type="match status" value="1"/>
</dbReference>
<organism evidence="2">
    <name type="scientific">Salmonella enterica subsp. enterica serovar Stanley</name>
    <dbReference type="NCBI Taxonomy" id="192953"/>
    <lineage>
        <taxon>Bacteria</taxon>
        <taxon>Pseudomonadati</taxon>
        <taxon>Pseudomonadota</taxon>
        <taxon>Gammaproteobacteria</taxon>
        <taxon>Enterobacterales</taxon>
        <taxon>Enterobacteriaceae</taxon>
        <taxon>Salmonella</taxon>
    </lineage>
</organism>
<dbReference type="EMBL" id="AALMOO010000039">
    <property type="protein sequence ID" value="EDB1725126.1"/>
    <property type="molecule type" value="Genomic_DNA"/>
</dbReference>
<feature type="non-terminal residue" evidence="2">
    <location>
        <position position="1"/>
    </location>
</feature>
<reference evidence="2" key="1">
    <citation type="submission" date="2019-10" db="EMBL/GenBank/DDBJ databases">
        <authorList>
            <person name="Ashton P.M."/>
            <person name="Dallman T."/>
            <person name="Nair S."/>
            <person name="De Pinna E."/>
            <person name="Peters T."/>
            <person name="Grant K."/>
        </authorList>
    </citation>
    <scope>NUCLEOTIDE SEQUENCE</scope>
    <source>
        <strain evidence="2">810089</strain>
    </source>
</reference>